<feature type="domain" description="Zn(2)-C6 fungal-type" evidence="8">
    <location>
        <begin position="15"/>
        <end position="48"/>
    </location>
</feature>
<name>A0A0D1Z0G6_9EURO</name>
<dbReference type="SUPFAM" id="SSF57701">
    <property type="entry name" value="Zn2/Cys6 DNA-binding domain"/>
    <property type="match status" value="1"/>
</dbReference>
<reference evidence="9 10" key="1">
    <citation type="submission" date="2015-01" db="EMBL/GenBank/DDBJ databases">
        <title>The Genome Sequence of Exophiala sideris CBS121828.</title>
        <authorList>
            <consortium name="The Broad Institute Genomics Platform"/>
            <person name="Cuomo C."/>
            <person name="de Hoog S."/>
            <person name="Gorbushina A."/>
            <person name="Stielow B."/>
            <person name="Teixiera M."/>
            <person name="Abouelleil A."/>
            <person name="Chapman S.B."/>
            <person name="Priest M."/>
            <person name="Young S.K."/>
            <person name="Wortman J."/>
            <person name="Nusbaum C."/>
            <person name="Birren B."/>
        </authorList>
    </citation>
    <scope>NUCLEOTIDE SEQUENCE [LARGE SCALE GENOMIC DNA]</scope>
    <source>
        <strain evidence="9 10">CBS 121828</strain>
    </source>
</reference>
<dbReference type="EMBL" id="KN846951">
    <property type="protein sequence ID" value="KIV87314.1"/>
    <property type="molecule type" value="Genomic_DNA"/>
</dbReference>
<feature type="region of interest" description="Disordered" evidence="7">
    <location>
        <begin position="57"/>
        <end position="97"/>
    </location>
</feature>
<feature type="compositionally biased region" description="Basic and acidic residues" evidence="7">
    <location>
        <begin position="140"/>
        <end position="149"/>
    </location>
</feature>
<evidence type="ECO:0000256" key="5">
    <source>
        <dbReference type="ARBA" id="ARBA00023163"/>
    </source>
</evidence>
<organism evidence="9 10">
    <name type="scientific">Exophiala sideris</name>
    <dbReference type="NCBI Taxonomy" id="1016849"/>
    <lineage>
        <taxon>Eukaryota</taxon>
        <taxon>Fungi</taxon>
        <taxon>Dikarya</taxon>
        <taxon>Ascomycota</taxon>
        <taxon>Pezizomycotina</taxon>
        <taxon>Eurotiomycetes</taxon>
        <taxon>Chaetothyriomycetidae</taxon>
        <taxon>Chaetothyriales</taxon>
        <taxon>Herpotrichiellaceae</taxon>
        <taxon>Exophiala</taxon>
    </lineage>
</organism>
<dbReference type="InterPro" id="IPR007219">
    <property type="entry name" value="XnlR_reg_dom"/>
</dbReference>
<dbReference type="InterPro" id="IPR001138">
    <property type="entry name" value="Zn2Cys6_DnaBD"/>
</dbReference>
<evidence type="ECO:0000256" key="2">
    <source>
        <dbReference type="ARBA" id="ARBA00022833"/>
    </source>
</evidence>
<dbReference type="GO" id="GO:0006351">
    <property type="term" value="P:DNA-templated transcription"/>
    <property type="evidence" value="ECO:0007669"/>
    <property type="project" value="InterPro"/>
</dbReference>
<evidence type="ECO:0000256" key="3">
    <source>
        <dbReference type="ARBA" id="ARBA00023015"/>
    </source>
</evidence>
<keyword evidence="3" id="KW-0805">Transcription regulation</keyword>
<dbReference type="GO" id="GO:0008270">
    <property type="term" value="F:zinc ion binding"/>
    <property type="evidence" value="ECO:0007669"/>
    <property type="project" value="InterPro"/>
</dbReference>
<dbReference type="PROSITE" id="PS50048">
    <property type="entry name" value="ZN2_CY6_FUNGAL_2"/>
    <property type="match status" value="1"/>
</dbReference>
<dbReference type="InterPro" id="IPR052073">
    <property type="entry name" value="Amide_Lactam_Regulators"/>
</dbReference>
<dbReference type="OrthoDB" id="5121955at2759"/>
<keyword evidence="1" id="KW-0479">Metal-binding</keyword>
<dbReference type="CDD" id="cd00067">
    <property type="entry name" value="GAL4"/>
    <property type="match status" value="1"/>
</dbReference>
<evidence type="ECO:0000313" key="10">
    <source>
        <dbReference type="Proteomes" id="UP000053599"/>
    </source>
</evidence>
<dbReference type="PANTHER" id="PTHR47171">
    <property type="entry name" value="FARA-RELATED"/>
    <property type="match status" value="1"/>
</dbReference>
<dbReference type="Pfam" id="PF00172">
    <property type="entry name" value="Zn_clus"/>
    <property type="match status" value="1"/>
</dbReference>
<dbReference type="InterPro" id="IPR036864">
    <property type="entry name" value="Zn2-C6_fun-type_DNA-bd_sf"/>
</dbReference>
<dbReference type="GO" id="GO:0003677">
    <property type="term" value="F:DNA binding"/>
    <property type="evidence" value="ECO:0007669"/>
    <property type="project" value="UniProtKB-KW"/>
</dbReference>
<dbReference type="SMART" id="SM00066">
    <property type="entry name" value="GAL4"/>
    <property type="match status" value="1"/>
</dbReference>
<protein>
    <recommendedName>
        <fullName evidence="8">Zn(2)-C6 fungal-type domain-containing protein</fullName>
    </recommendedName>
</protein>
<evidence type="ECO:0000256" key="6">
    <source>
        <dbReference type="ARBA" id="ARBA00023242"/>
    </source>
</evidence>
<feature type="region of interest" description="Disordered" evidence="7">
    <location>
        <begin position="138"/>
        <end position="193"/>
    </location>
</feature>
<dbReference type="Pfam" id="PF04082">
    <property type="entry name" value="Fungal_trans"/>
    <property type="match status" value="1"/>
</dbReference>
<sequence>MAVKTAQTRSRAFKACQRCNQKKIKCDAAQTGLPCTRCRVDGADDCAFISSRRGTYRRRLSHPPTTPNLGEATGTGSLSSDPEVDVGTPCEEPGRSNPLAMRFENFLKQGARDADEGLLGKYGLVLLGDSSPLTFALKELQPENRDRPEVSSSKDTQDSRMSSSATLLVPNVDDRSVSAPTPVGGNSSLTKRSAHPSHLSAADLAYLQAKGALSPPKPECLNALIEAFIDKFYPLCSIVDKVQFLKQHESRTLPWILLQATCLIGTAYCDPVVLKKAGFKSRSAARRCFYDKAKVLYDVGYEPNSVVLLQAIVMMTFWGPDMKSYWNPCSWVGVAVTIAESLGIHRSTGLVTSLQDKVLLRRLWWMIAVRDVYCGTLLGRPFRVNMSHADAQMLSSADFDLGESTRNNECELSALYQVQLARLSLILRRIVNARFNIGLDSTTPQLLHDHLCQWRSELPPTINWPDQGGSTSIFAECLKILYHHHLILIYLPRGESTGLAGLPDNHSATTPTSEVADGAAQTIASTALHLMTRSIVHSLPQEVFPAFFVAGIVFFRLIRSSSQPLVAQLGHAALDNCQIVLNEVRDCWDPAFWGLRIFEFLLAGLKKSSNLSAPTRDNTTSSTHAEIEQAGRSMDSVLKDGVVNTDVPDSFSWHNSFEMGSAIHSLRNAAQADITLTTQLHDHFLDQDDYFMTSAFTDQGDIFDLSQF</sequence>
<evidence type="ECO:0000313" key="9">
    <source>
        <dbReference type="EMBL" id="KIV87314.1"/>
    </source>
</evidence>
<keyword evidence="4" id="KW-0238">DNA-binding</keyword>
<keyword evidence="5" id="KW-0804">Transcription</keyword>
<evidence type="ECO:0000256" key="7">
    <source>
        <dbReference type="SAM" id="MobiDB-lite"/>
    </source>
</evidence>
<evidence type="ECO:0000256" key="4">
    <source>
        <dbReference type="ARBA" id="ARBA00023125"/>
    </source>
</evidence>
<dbReference type="Proteomes" id="UP000053599">
    <property type="component" value="Unassembled WGS sequence"/>
</dbReference>
<gene>
    <name evidence="9" type="ORF">PV11_02869</name>
</gene>
<keyword evidence="2" id="KW-0862">Zinc</keyword>
<dbReference type="PANTHER" id="PTHR47171:SF1">
    <property type="entry name" value="ZN(II)2CYS6 TRANSCRIPTION FACTOR (EUROFUNG)"/>
    <property type="match status" value="1"/>
</dbReference>
<dbReference type="AlphaFoldDB" id="A0A0D1Z0G6"/>
<keyword evidence="6" id="KW-0539">Nucleus</keyword>
<dbReference type="Gene3D" id="4.10.240.10">
    <property type="entry name" value="Zn(2)-C6 fungal-type DNA-binding domain"/>
    <property type="match status" value="1"/>
</dbReference>
<dbReference type="GO" id="GO:0000981">
    <property type="term" value="F:DNA-binding transcription factor activity, RNA polymerase II-specific"/>
    <property type="evidence" value="ECO:0007669"/>
    <property type="project" value="InterPro"/>
</dbReference>
<dbReference type="CDD" id="cd12148">
    <property type="entry name" value="fungal_TF_MHR"/>
    <property type="match status" value="1"/>
</dbReference>
<evidence type="ECO:0000256" key="1">
    <source>
        <dbReference type="ARBA" id="ARBA00022723"/>
    </source>
</evidence>
<accession>A0A0D1Z0G6</accession>
<proteinExistence type="predicted"/>
<feature type="compositionally biased region" description="Polar residues" evidence="7">
    <location>
        <begin position="150"/>
        <end position="166"/>
    </location>
</feature>
<evidence type="ECO:0000259" key="8">
    <source>
        <dbReference type="PROSITE" id="PS50048"/>
    </source>
</evidence>
<dbReference type="SMART" id="SM00906">
    <property type="entry name" value="Fungal_trans"/>
    <property type="match status" value="1"/>
</dbReference>
<dbReference type="HOGENOM" id="CLU_006329_5_1_1"/>